<gene>
    <name evidence="1" type="ORF">PDJAM_G00178430</name>
</gene>
<feature type="non-terminal residue" evidence="1">
    <location>
        <position position="72"/>
    </location>
</feature>
<proteinExistence type="predicted"/>
<sequence length="72" mass="8258">MSGQLIGNSFDKVSHSFVVVLGRRVDTVEDLCRRFTDIFMNKIRINPMFTLANDKSVVSLVVCLMCVYVKHY</sequence>
<protein>
    <submittedName>
        <fullName evidence="1">Uncharacterized protein</fullName>
    </submittedName>
</protein>
<organism evidence="1 2">
    <name type="scientific">Pangasius djambal</name>
    <dbReference type="NCBI Taxonomy" id="1691987"/>
    <lineage>
        <taxon>Eukaryota</taxon>
        <taxon>Metazoa</taxon>
        <taxon>Chordata</taxon>
        <taxon>Craniata</taxon>
        <taxon>Vertebrata</taxon>
        <taxon>Euteleostomi</taxon>
        <taxon>Actinopterygii</taxon>
        <taxon>Neopterygii</taxon>
        <taxon>Teleostei</taxon>
        <taxon>Ostariophysi</taxon>
        <taxon>Siluriformes</taxon>
        <taxon>Pangasiidae</taxon>
        <taxon>Pangasius</taxon>
    </lineage>
</organism>
<accession>A0ACC5ZP86</accession>
<dbReference type="Proteomes" id="UP000830395">
    <property type="component" value="Chromosome 29"/>
</dbReference>
<name>A0ACC5ZP86_9TELE</name>
<evidence type="ECO:0000313" key="2">
    <source>
        <dbReference type="Proteomes" id="UP000830395"/>
    </source>
</evidence>
<keyword evidence="2" id="KW-1185">Reference proteome</keyword>
<comment type="caution">
    <text evidence="1">The sequence shown here is derived from an EMBL/GenBank/DDBJ whole genome shotgun (WGS) entry which is preliminary data.</text>
</comment>
<evidence type="ECO:0000313" key="1">
    <source>
        <dbReference type="EMBL" id="MCJ8749624.1"/>
    </source>
</evidence>
<dbReference type="EMBL" id="CM041003">
    <property type="protein sequence ID" value="MCJ8749624.1"/>
    <property type="molecule type" value="Genomic_DNA"/>
</dbReference>
<reference evidence="1" key="1">
    <citation type="submission" date="2020-02" db="EMBL/GenBank/DDBJ databases">
        <title>Genome sequencing of the panga catfish, Pangasius djambal.</title>
        <authorList>
            <person name="Wen M."/>
            <person name="Zahm M."/>
            <person name="Roques C."/>
            <person name="Cabau C."/>
            <person name="Klopp C."/>
            <person name="Donnadieu C."/>
            <person name="Jouanno E."/>
            <person name="Avarre J.-C."/>
            <person name="Campet M."/>
            <person name="Ha T."/>
            <person name="Dugue R."/>
            <person name="Lampietro C."/>
            <person name="Louis A."/>
            <person name="Herpin A."/>
            <person name="Echchiki A."/>
            <person name="Berthelot C."/>
            <person name="Parey E."/>
            <person name="Roest-Crollius H."/>
            <person name="Braasch I."/>
            <person name="Postlethwait J.H."/>
            <person name="Bobe J."/>
            <person name="Montfort J."/>
            <person name="Bouchez O."/>
            <person name="Begum T."/>
            <person name="Schartl M."/>
            <person name="Gustiano R."/>
            <person name="Guiguen Y."/>
        </authorList>
    </citation>
    <scope>NUCLEOTIDE SEQUENCE</scope>
    <source>
        <strain evidence="1">Pdj_M5554</strain>
    </source>
</reference>